<evidence type="ECO:0000313" key="1">
    <source>
        <dbReference type="EMBL" id="CAD2201675.1"/>
    </source>
</evidence>
<reference evidence="1 2" key="1">
    <citation type="submission" date="2020-08" db="EMBL/GenBank/DDBJ databases">
        <authorList>
            <person name="Koutsovoulos G."/>
            <person name="Danchin GJ E."/>
        </authorList>
    </citation>
    <scope>NUCLEOTIDE SEQUENCE [LARGE SCALE GENOMIC DNA]</scope>
</reference>
<name>A0A6V7XQW5_MELEN</name>
<organism evidence="1 2">
    <name type="scientific">Meloidogyne enterolobii</name>
    <name type="common">Root-knot nematode worm</name>
    <name type="synonym">Meloidogyne mayaguensis</name>
    <dbReference type="NCBI Taxonomy" id="390850"/>
    <lineage>
        <taxon>Eukaryota</taxon>
        <taxon>Metazoa</taxon>
        <taxon>Ecdysozoa</taxon>
        <taxon>Nematoda</taxon>
        <taxon>Chromadorea</taxon>
        <taxon>Rhabditida</taxon>
        <taxon>Tylenchina</taxon>
        <taxon>Tylenchomorpha</taxon>
        <taxon>Tylenchoidea</taxon>
        <taxon>Meloidogynidae</taxon>
        <taxon>Meloidogyninae</taxon>
        <taxon>Meloidogyne</taxon>
    </lineage>
</organism>
<dbReference type="AlphaFoldDB" id="A0A6V7XQW5"/>
<proteinExistence type="predicted"/>
<accession>A0A6V7XQW5</accession>
<dbReference type="OrthoDB" id="6777468at2759"/>
<dbReference type="SUPFAM" id="SSF49599">
    <property type="entry name" value="TRAF domain-like"/>
    <property type="match status" value="1"/>
</dbReference>
<dbReference type="EMBL" id="CAJEWN010002051">
    <property type="protein sequence ID" value="CAD2201675.1"/>
    <property type="molecule type" value="Genomic_DNA"/>
</dbReference>
<gene>
    <name evidence="1" type="ORF">MENT_LOCUS55243</name>
</gene>
<dbReference type="InterPro" id="IPR008974">
    <property type="entry name" value="TRAF-like"/>
</dbReference>
<comment type="caution">
    <text evidence="1">The sequence shown here is derived from an EMBL/GenBank/DDBJ whole genome shotgun (WGS) entry which is preliminary data.</text>
</comment>
<dbReference type="Gene3D" id="2.60.210.10">
    <property type="entry name" value="Apoptosis, Tumor Necrosis Factor Receptor Associated Protein 2, Chain A"/>
    <property type="match status" value="1"/>
</dbReference>
<evidence type="ECO:0000313" key="2">
    <source>
        <dbReference type="Proteomes" id="UP000580250"/>
    </source>
</evidence>
<dbReference type="Proteomes" id="UP000580250">
    <property type="component" value="Unassembled WGS sequence"/>
</dbReference>
<sequence length="107" mass="12627">MISDVLTFESITCKFEWKLYDLDKHGHFMLDGHYLSSKEFSHPKYPSVKWRLRVYPNTCQLNFDGIFVSLARVENVEAKDMKARLVIFNFVPPPLFLDPQSIKKWSV</sequence>
<protein>
    <submittedName>
        <fullName evidence="1">Uncharacterized protein</fullName>
    </submittedName>
</protein>